<evidence type="ECO:0000256" key="12">
    <source>
        <dbReference type="ARBA" id="ARBA00023026"/>
    </source>
</evidence>
<keyword evidence="10 15" id="KW-0720">Serine protease</keyword>
<protein>
    <recommendedName>
        <fullName evidence="4">tripeptidyl-peptidase II</fullName>
        <ecNumber evidence="4">3.4.14.10</ecNumber>
    </recommendedName>
</protein>
<dbReference type="OrthoDB" id="409122at2759"/>
<dbReference type="CDD" id="cd04056">
    <property type="entry name" value="Peptidases_S53"/>
    <property type="match status" value="1"/>
</dbReference>
<dbReference type="Proteomes" id="UP000431533">
    <property type="component" value="Unassembled WGS sequence"/>
</dbReference>
<keyword evidence="14" id="KW-0325">Glycoprotein</keyword>
<dbReference type="AlphaFoldDB" id="A0A8H8QZD3"/>
<feature type="active site" description="Charge relay system" evidence="15">
    <location>
        <position position="306"/>
    </location>
</feature>
<dbReference type="EC" id="3.4.14.10" evidence="4"/>
<keyword evidence="5" id="KW-0964">Secreted</keyword>
<keyword evidence="6 15" id="KW-0645">Protease</keyword>
<comment type="function">
    <text evidence="2">Secreted tripeptidyl-peptidase which degrades proteins at acidic pHs and is involved in virulence.</text>
</comment>
<evidence type="ECO:0000256" key="6">
    <source>
        <dbReference type="ARBA" id="ARBA00022670"/>
    </source>
</evidence>
<name>A0A8H8QZD3_9HELO</name>
<keyword evidence="12" id="KW-0843">Virulence</keyword>
<keyword evidence="19" id="KW-1185">Reference proteome</keyword>
<dbReference type="GO" id="GO:0008240">
    <property type="term" value="F:tripeptidyl-peptidase activity"/>
    <property type="evidence" value="ECO:0007669"/>
    <property type="project" value="UniProtKB-EC"/>
</dbReference>
<feature type="active site" description="Charge relay system" evidence="15">
    <location>
        <position position="535"/>
    </location>
</feature>
<dbReference type="Gene3D" id="3.40.50.200">
    <property type="entry name" value="Peptidase S8/S53 domain"/>
    <property type="match status" value="1"/>
</dbReference>
<dbReference type="InterPro" id="IPR050819">
    <property type="entry name" value="Tripeptidyl-peptidase_I"/>
</dbReference>
<evidence type="ECO:0000313" key="18">
    <source>
        <dbReference type="EMBL" id="TVY24846.1"/>
    </source>
</evidence>
<keyword evidence="9 15" id="KW-0378">Hydrolase</keyword>
<feature type="binding site" evidence="15">
    <location>
        <position position="578"/>
    </location>
    <ligand>
        <name>Ca(2+)</name>
        <dbReference type="ChEBI" id="CHEBI:29108"/>
    </ligand>
</feature>
<dbReference type="Pfam" id="PF00082">
    <property type="entry name" value="Peptidase_S8"/>
    <property type="match status" value="1"/>
</dbReference>
<comment type="cofactor">
    <cofactor evidence="15">
        <name>Ca(2+)</name>
        <dbReference type="ChEBI" id="CHEBI:29108"/>
    </cofactor>
    <text evidence="15">Binds 1 Ca(2+) ion per subunit.</text>
</comment>
<reference evidence="18 19" key="1">
    <citation type="submission" date="2018-05" db="EMBL/GenBank/DDBJ databases">
        <title>Genome sequencing and assembly of the regulated plant pathogen Lachnellula willkommii and related sister species for the development of diagnostic species identification markers.</title>
        <authorList>
            <person name="Giroux E."/>
            <person name="Bilodeau G."/>
        </authorList>
    </citation>
    <scope>NUCLEOTIDE SEQUENCE [LARGE SCALE GENOMIC DNA]</scope>
    <source>
        <strain evidence="18 19">CBS 185.66</strain>
    </source>
</reference>
<evidence type="ECO:0000256" key="8">
    <source>
        <dbReference type="ARBA" id="ARBA00022729"/>
    </source>
</evidence>
<evidence type="ECO:0000256" key="10">
    <source>
        <dbReference type="ARBA" id="ARBA00022825"/>
    </source>
</evidence>
<evidence type="ECO:0000256" key="5">
    <source>
        <dbReference type="ARBA" id="ARBA00022525"/>
    </source>
</evidence>
<feature type="chain" id="PRO_5034570418" description="tripeptidyl-peptidase II" evidence="16">
    <location>
        <begin position="21"/>
        <end position="628"/>
    </location>
</feature>
<dbReference type="SUPFAM" id="SSF52743">
    <property type="entry name" value="Subtilisin-like"/>
    <property type="match status" value="1"/>
</dbReference>
<dbReference type="RefSeq" id="XP_031003634.1">
    <property type="nucleotide sequence ID" value="XM_031152150.1"/>
</dbReference>
<keyword evidence="13" id="KW-0865">Zymogen</keyword>
<dbReference type="InterPro" id="IPR030400">
    <property type="entry name" value="Sedolisin_dom"/>
</dbReference>
<keyword evidence="11 15" id="KW-0106">Calcium</keyword>
<evidence type="ECO:0000256" key="14">
    <source>
        <dbReference type="ARBA" id="ARBA00023180"/>
    </source>
</evidence>
<feature type="active site" description="Charge relay system" evidence="15">
    <location>
        <position position="310"/>
    </location>
</feature>
<evidence type="ECO:0000256" key="4">
    <source>
        <dbReference type="ARBA" id="ARBA00012462"/>
    </source>
</evidence>
<comment type="caution">
    <text evidence="18">The sequence shown here is derived from an EMBL/GenBank/DDBJ whole genome shotgun (WGS) entry which is preliminary data.</text>
</comment>
<feature type="domain" description="Peptidase S53" evidence="17">
    <location>
        <begin position="219"/>
        <end position="618"/>
    </location>
</feature>
<dbReference type="SMART" id="SM00944">
    <property type="entry name" value="Pro-kuma_activ"/>
    <property type="match status" value="1"/>
</dbReference>
<comment type="subcellular location">
    <subcellularLocation>
        <location evidence="3">Secreted</location>
        <location evidence="3">Extracellular space</location>
    </subcellularLocation>
</comment>
<evidence type="ECO:0000256" key="13">
    <source>
        <dbReference type="ARBA" id="ARBA00023145"/>
    </source>
</evidence>
<organism evidence="18 19">
    <name type="scientific">Lachnellula hyalina</name>
    <dbReference type="NCBI Taxonomy" id="1316788"/>
    <lineage>
        <taxon>Eukaryota</taxon>
        <taxon>Fungi</taxon>
        <taxon>Dikarya</taxon>
        <taxon>Ascomycota</taxon>
        <taxon>Pezizomycotina</taxon>
        <taxon>Leotiomycetes</taxon>
        <taxon>Helotiales</taxon>
        <taxon>Lachnaceae</taxon>
        <taxon>Lachnellula</taxon>
    </lineage>
</organism>
<evidence type="ECO:0000256" key="1">
    <source>
        <dbReference type="ARBA" id="ARBA00001910"/>
    </source>
</evidence>
<dbReference type="GO" id="GO:0006508">
    <property type="term" value="P:proteolysis"/>
    <property type="evidence" value="ECO:0007669"/>
    <property type="project" value="UniProtKB-KW"/>
</dbReference>
<evidence type="ECO:0000256" key="3">
    <source>
        <dbReference type="ARBA" id="ARBA00004239"/>
    </source>
</evidence>
<feature type="binding site" evidence="15">
    <location>
        <position position="596"/>
    </location>
    <ligand>
        <name>Ca(2+)</name>
        <dbReference type="ChEBI" id="CHEBI:29108"/>
    </ligand>
</feature>
<sequence length="628" mass="69014">MKLDLTIFLSAVIGAQAVFATPIRSRTPYSVKETHNVPRKWKNLGRAAGDHMLHLQIGLKQDKFDELDRHLYEAPVSDPNHSRYGNHLSFEDVTELVKPAEETLDLVHEWLLTNGVRELAYSPAKDWINIYIDVESAEKLLDTEYSVFQHEDGSALVRTSHWSLPAHLHEHIDTVQPTTSFMRSAPQKSDYIQFDQPYTPPGYKPPTNETIAKVCRLFTVTIECFQTLYGTIDYQQKVPGINKIAFNNYLGQRPIRPDVFSFLQKYRPEAAPNAYAFKSIEIDGGPAAQNTSLTFEQAAGDDISKEANLDAQTILGMTYPQPVYSYSTGGSPPFLPDINTPTNTNEPYLTWVNYVMGQKDVPQVISSSYGDDEQTVPKSYADRVCKQYAQLGARGISLLVSSGDGGLGGEDSSGCLTNDGKNTTTFIPSFPPSCPYVTAVGATQEFEPEVAAFRAPGLGPDNKTHGFYASGSGFSNYFDRPSYQDAVVPAYVSALGGLYEGLYNKNGRSYPDLAAQGLYFAFWWNGTESSISGTSASCPLMSSIISLVNDELISCGKPPLGFLNPWLYSKGYKGFTDILGGNTSSCGTAGFPVTKGWDPITGFGTPSCSNSQKTRVIYNSDPLFIETE</sequence>
<dbReference type="GO" id="GO:0046872">
    <property type="term" value="F:metal ion binding"/>
    <property type="evidence" value="ECO:0007669"/>
    <property type="project" value="UniProtKB-UniRule"/>
</dbReference>
<keyword evidence="8 16" id="KW-0732">Signal</keyword>
<accession>A0A8H8QZD3</accession>
<dbReference type="SUPFAM" id="SSF54897">
    <property type="entry name" value="Protease propeptides/inhibitors"/>
    <property type="match status" value="1"/>
</dbReference>
<dbReference type="InterPro" id="IPR015366">
    <property type="entry name" value="S53_propep"/>
</dbReference>
<dbReference type="GO" id="GO:0005576">
    <property type="term" value="C:extracellular region"/>
    <property type="evidence" value="ECO:0007669"/>
    <property type="project" value="UniProtKB-SubCell"/>
</dbReference>
<dbReference type="Pfam" id="PF09286">
    <property type="entry name" value="Pro-kuma_activ"/>
    <property type="match status" value="1"/>
</dbReference>
<dbReference type="PANTHER" id="PTHR14218:SF39">
    <property type="entry name" value="PEPTIDASE S53 DOMAIN-CONTAINING PROTEIN"/>
    <property type="match status" value="1"/>
</dbReference>
<evidence type="ECO:0000259" key="17">
    <source>
        <dbReference type="PROSITE" id="PS51695"/>
    </source>
</evidence>
<dbReference type="FunFam" id="3.40.50.200:FF:000015">
    <property type="entry name" value="Tripeptidyl peptidase A"/>
    <property type="match status" value="1"/>
</dbReference>
<evidence type="ECO:0000256" key="7">
    <source>
        <dbReference type="ARBA" id="ARBA00022723"/>
    </source>
</evidence>
<dbReference type="EMBL" id="QGMH01000115">
    <property type="protein sequence ID" value="TVY24846.1"/>
    <property type="molecule type" value="Genomic_DNA"/>
</dbReference>
<dbReference type="CDD" id="cd11377">
    <property type="entry name" value="Pro-peptidase_S53"/>
    <property type="match status" value="1"/>
</dbReference>
<evidence type="ECO:0000256" key="2">
    <source>
        <dbReference type="ARBA" id="ARBA00002451"/>
    </source>
</evidence>
<dbReference type="PROSITE" id="PS51695">
    <property type="entry name" value="SEDOLISIN"/>
    <property type="match status" value="1"/>
</dbReference>
<proteinExistence type="predicted"/>
<feature type="binding site" evidence="15">
    <location>
        <position position="577"/>
    </location>
    <ligand>
        <name>Ca(2+)</name>
        <dbReference type="ChEBI" id="CHEBI:29108"/>
    </ligand>
</feature>
<dbReference type="InterPro" id="IPR036852">
    <property type="entry name" value="Peptidase_S8/S53_dom_sf"/>
</dbReference>
<evidence type="ECO:0000256" key="11">
    <source>
        <dbReference type="ARBA" id="ARBA00022837"/>
    </source>
</evidence>
<evidence type="ECO:0000313" key="19">
    <source>
        <dbReference type="Proteomes" id="UP000431533"/>
    </source>
</evidence>
<evidence type="ECO:0000256" key="9">
    <source>
        <dbReference type="ARBA" id="ARBA00022801"/>
    </source>
</evidence>
<dbReference type="GO" id="GO:0004252">
    <property type="term" value="F:serine-type endopeptidase activity"/>
    <property type="evidence" value="ECO:0007669"/>
    <property type="project" value="UniProtKB-UniRule"/>
</dbReference>
<comment type="catalytic activity">
    <reaction evidence="1">
        <text>Release of an N-terminal tripeptide from a polypeptide.</text>
        <dbReference type="EC" id="3.4.14.10"/>
    </reaction>
</comment>
<gene>
    <name evidence="18" type="primary">SED2_1</name>
    <name evidence="18" type="ORF">LHYA1_G007220</name>
</gene>
<feature type="signal peptide" evidence="16">
    <location>
        <begin position="1"/>
        <end position="20"/>
    </location>
</feature>
<dbReference type="GeneID" id="41987418"/>
<evidence type="ECO:0000256" key="15">
    <source>
        <dbReference type="PROSITE-ProRule" id="PRU01032"/>
    </source>
</evidence>
<feature type="binding site" evidence="15">
    <location>
        <position position="598"/>
    </location>
    <ligand>
        <name>Ca(2+)</name>
        <dbReference type="ChEBI" id="CHEBI:29108"/>
    </ligand>
</feature>
<keyword evidence="7 15" id="KW-0479">Metal-binding</keyword>
<dbReference type="InterPro" id="IPR000209">
    <property type="entry name" value="Peptidase_S8/S53_dom"/>
</dbReference>
<evidence type="ECO:0000256" key="16">
    <source>
        <dbReference type="SAM" id="SignalP"/>
    </source>
</evidence>
<dbReference type="PANTHER" id="PTHR14218">
    <property type="entry name" value="PROTEASE S8 TRIPEPTIDYL PEPTIDASE I CLN2"/>
    <property type="match status" value="1"/>
</dbReference>